<dbReference type="NCBIfam" id="TIGR00797">
    <property type="entry name" value="matE"/>
    <property type="match status" value="1"/>
</dbReference>
<keyword evidence="4 6" id="KW-1133">Transmembrane helix</keyword>
<dbReference type="Pfam" id="PF01554">
    <property type="entry name" value="MatE"/>
    <property type="match status" value="2"/>
</dbReference>
<name>A0A2I6S305_9RHOO</name>
<feature type="transmembrane region" description="Helical" evidence="6">
    <location>
        <begin position="245"/>
        <end position="264"/>
    </location>
</feature>
<evidence type="ECO:0000256" key="1">
    <source>
        <dbReference type="ARBA" id="ARBA00004141"/>
    </source>
</evidence>
<dbReference type="GO" id="GO:0015297">
    <property type="term" value="F:antiporter activity"/>
    <property type="evidence" value="ECO:0007669"/>
    <property type="project" value="InterPro"/>
</dbReference>
<evidence type="ECO:0000313" key="7">
    <source>
        <dbReference type="EMBL" id="AUN93597.1"/>
    </source>
</evidence>
<comment type="subcellular location">
    <subcellularLocation>
        <location evidence="1">Membrane</location>
        <topology evidence="1">Multi-pass membrane protein</topology>
    </subcellularLocation>
</comment>
<dbReference type="InterPro" id="IPR044644">
    <property type="entry name" value="DinF-like"/>
</dbReference>
<feature type="transmembrane region" description="Helical" evidence="6">
    <location>
        <begin position="89"/>
        <end position="112"/>
    </location>
</feature>
<accession>A0A2I6S305</accession>
<sequence length="441" mass="46826">MTALDDHPRPTHRSVLALAVPVMLSNVSTPLIGIVDTAVVGQIPDPAHIGAVAVAALVFTFVFWAFGFLRMGTTGLTAQALGARDGDELLACLGRAMLIAGVVGAGLIALQWPIRETAFALLDGSERVEALAREYFDIRIWAAPMTLANYALLGWFIGQGRSGTALVLQLTLNLSNVALDLLFVLGLGMGVAGVALGTLLAESIAAVIGLGVAWVHARGVDGRLSRARLLDAARLARTLAVNRDIMIRSMALIFVLLWFVAQGARQGEVVLAANAVLMHFIATASYFLDGLAFAAEALVGRAVGAARRALLDSAVFLTTFWAVLLAGVLSLAFLLAGPLAIDVLTVDPATRLAAREHLAWAAMAPLIGVWAFQLDGIFIGATRSAEMRNAMLASLAIFLAAWWALRGWGNHGLWAAYHVCYVARALTLGRYYPRLTRALDT</sequence>
<evidence type="ECO:0000256" key="3">
    <source>
        <dbReference type="ARBA" id="ARBA00022692"/>
    </source>
</evidence>
<evidence type="ECO:0000256" key="2">
    <source>
        <dbReference type="ARBA" id="ARBA00010199"/>
    </source>
</evidence>
<evidence type="ECO:0000256" key="4">
    <source>
        <dbReference type="ARBA" id="ARBA00022989"/>
    </source>
</evidence>
<feature type="transmembrane region" description="Helical" evidence="6">
    <location>
        <begin position="15"/>
        <end position="35"/>
    </location>
</feature>
<dbReference type="AlphaFoldDB" id="A0A2I6S305"/>
<feature type="transmembrane region" description="Helical" evidence="6">
    <location>
        <begin position="47"/>
        <end position="69"/>
    </location>
</feature>
<feature type="transmembrane region" description="Helical" evidence="6">
    <location>
        <begin position="390"/>
        <end position="408"/>
    </location>
</feature>
<protein>
    <submittedName>
        <fullName evidence="7">MATE family efflux transporter</fullName>
    </submittedName>
</protein>
<dbReference type="GO" id="GO:0005886">
    <property type="term" value="C:plasma membrane"/>
    <property type="evidence" value="ECO:0007669"/>
    <property type="project" value="TreeGrafter"/>
</dbReference>
<feature type="transmembrane region" description="Helical" evidence="6">
    <location>
        <begin position="311"/>
        <end position="337"/>
    </location>
</feature>
<dbReference type="CDD" id="cd13136">
    <property type="entry name" value="MATE_DinF_like"/>
    <property type="match status" value="1"/>
</dbReference>
<gene>
    <name evidence="7" type="ORF">C0099_00795</name>
</gene>
<dbReference type="PANTHER" id="PTHR42893:SF46">
    <property type="entry name" value="PROTEIN DETOXIFICATION 44, CHLOROPLASTIC"/>
    <property type="match status" value="1"/>
</dbReference>
<dbReference type="OrthoDB" id="9789527at2"/>
<evidence type="ECO:0000313" key="8">
    <source>
        <dbReference type="Proteomes" id="UP000242205"/>
    </source>
</evidence>
<feature type="transmembrane region" description="Helical" evidence="6">
    <location>
        <begin position="138"/>
        <end position="157"/>
    </location>
</feature>
<dbReference type="KEGG" id="atw:C0099_00795"/>
<proteinExistence type="inferred from homology"/>
<feature type="transmembrane region" description="Helical" evidence="6">
    <location>
        <begin position="276"/>
        <end position="299"/>
    </location>
</feature>
<keyword evidence="5 6" id="KW-0472">Membrane</keyword>
<dbReference type="Proteomes" id="UP000242205">
    <property type="component" value="Chromosome"/>
</dbReference>
<dbReference type="PANTHER" id="PTHR42893">
    <property type="entry name" value="PROTEIN DETOXIFICATION 44, CHLOROPLASTIC-RELATED"/>
    <property type="match status" value="1"/>
</dbReference>
<dbReference type="InterPro" id="IPR002528">
    <property type="entry name" value="MATE_fam"/>
</dbReference>
<dbReference type="RefSeq" id="WP_102245671.1">
    <property type="nucleotide sequence ID" value="NZ_CP025682.1"/>
</dbReference>
<keyword evidence="8" id="KW-1185">Reference proteome</keyword>
<reference evidence="7 8" key="1">
    <citation type="submission" date="2018-01" db="EMBL/GenBank/DDBJ databases">
        <authorList>
            <person name="Fu G.-Y."/>
        </authorList>
    </citation>
    <scope>NUCLEOTIDE SEQUENCE [LARGE SCALE GENOMIC DNA]</scope>
    <source>
        <strain evidence="7 8">SY39</strain>
    </source>
</reference>
<evidence type="ECO:0000256" key="6">
    <source>
        <dbReference type="SAM" id="Phobius"/>
    </source>
</evidence>
<keyword evidence="3 6" id="KW-0812">Transmembrane</keyword>
<feature type="transmembrane region" description="Helical" evidence="6">
    <location>
        <begin position="357"/>
        <end position="378"/>
    </location>
</feature>
<comment type="similarity">
    <text evidence="2">Belongs to the multi antimicrobial extrusion (MATE) (TC 2.A.66.1) family.</text>
</comment>
<evidence type="ECO:0000256" key="5">
    <source>
        <dbReference type="ARBA" id="ARBA00023136"/>
    </source>
</evidence>
<dbReference type="EMBL" id="CP025682">
    <property type="protein sequence ID" value="AUN93597.1"/>
    <property type="molecule type" value="Genomic_DNA"/>
</dbReference>
<dbReference type="GO" id="GO:0042910">
    <property type="term" value="F:xenobiotic transmembrane transporter activity"/>
    <property type="evidence" value="ECO:0007669"/>
    <property type="project" value="InterPro"/>
</dbReference>
<organism evidence="7 8">
    <name type="scientific">Pseudazoarcus pumilus</name>
    <dbReference type="NCBI Taxonomy" id="2067960"/>
    <lineage>
        <taxon>Bacteria</taxon>
        <taxon>Pseudomonadati</taxon>
        <taxon>Pseudomonadota</taxon>
        <taxon>Betaproteobacteria</taxon>
        <taxon>Rhodocyclales</taxon>
        <taxon>Zoogloeaceae</taxon>
        <taxon>Pseudazoarcus</taxon>
    </lineage>
</organism>